<organism evidence="11 12">
    <name type="scientific">Gilvimarinus gilvus</name>
    <dbReference type="NCBI Taxonomy" id="3058038"/>
    <lineage>
        <taxon>Bacteria</taxon>
        <taxon>Pseudomonadati</taxon>
        <taxon>Pseudomonadota</taxon>
        <taxon>Gammaproteobacteria</taxon>
        <taxon>Cellvibrionales</taxon>
        <taxon>Cellvibrionaceae</taxon>
        <taxon>Gilvimarinus</taxon>
    </lineage>
</organism>
<feature type="transmembrane region" description="Helical" evidence="9">
    <location>
        <begin position="12"/>
        <end position="33"/>
    </location>
</feature>
<keyword evidence="2 9" id="KW-0813">Transport</keyword>
<comment type="similarity">
    <text evidence="8 9">Belongs to the TRAP transporter small permease family.</text>
</comment>
<accession>A0ABU4S2I4</accession>
<evidence type="ECO:0000256" key="8">
    <source>
        <dbReference type="ARBA" id="ARBA00038436"/>
    </source>
</evidence>
<evidence type="ECO:0000256" key="5">
    <source>
        <dbReference type="ARBA" id="ARBA00022692"/>
    </source>
</evidence>
<keyword evidence="12" id="KW-1185">Reference proteome</keyword>
<comment type="subunit">
    <text evidence="9">The complex comprises the extracytoplasmic solute receptor protein and the two transmembrane proteins.</text>
</comment>
<dbReference type="EMBL" id="JAXAFO010000012">
    <property type="protein sequence ID" value="MDX6849444.1"/>
    <property type="molecule type" value="Genomic_DNA"/>
</dbReference>
<dbReference type="PANTHER" id="PTHR35011">
    <property type="entry name" value="2,3-DIKETO-L-GULONATE TRAP TRANSPORTER SMALL PERMEASE PROTEIN YIAM"/>
    <property type="match status" value="1"/>
</dbReference>
<comment type="caution">
    <text evidence="11">The sequence shown here is derived from an EMBL/GenBank/DDBJ whole genome shotgun (WGS) entry which is preliminary data.</text>
</comment>
<sequence length="167" mass="18814">MINLVRKMLDRTIVAVCSAWLLAMVAMTCWQIVSRYLLDVPSTYSEEFLRFSLVWVSMLTMAYVVGLRKHVRFTLFSDKASEQMQRYWQILIELAFLAFAVFVLVQGGYHASSITMNQISPSLGLAMGYVYLALPIAGGFLAMYSLLNCIQLFTGEIEPSEEGAQDA</sequence>
<keyword evidence="3" id="KW-1003">Cell membrane</keyword>
<feature type="transmembrane region" description="Helical" evidence="9">
    <location>
        <begin position="87"/>
        <end position="109"/>
    </location>
</feature>
<keyword evidence="5 9" id="KW-0812">Transmembrane</keyword>
<dbReference type="InterPro" id="IPR055348">
    <property type="entry name" value="DctQ"/>
</dbReference>
<dbReference type="RefSeq" id="WP_302722859.1">
    <property type="nucleotide sequence ID" value="NZ_JAULRU010000570.1"/>
</dbReference>
<evidence type="ECO:0000256" key="4">
    <source>
        <dbReference type="ARBA" id="ARBA00022519"/>
    </source>
</evidence>
<feature type="transmembrane region" description="Helical" evidence="9">
    <location>
        <begin position="48"/>
        <end position="66"/>
    </location>
</feature>
<comment type="function">
    <text evidence="9">Part of the tripartite ATP-independent periplasmic (TRAP) transport system.</text>
</comment>
<keyword evidence="4 9" id="KW-0997">Cell inner membrane</keyword>
<evidence type="ECO:0000259" key="10">
    <source>
        <dbReference type="Pfam" id="PF04290"/>
    </source>
</evidence>
<evidence type="ECO:0000313" key="12">
    <source>
        <dbReference type="Proteomes" id="UP001273505"/>
    </source>
</evidence>
<evidence type="ECO:0000256" key="7">
    <source>
        <dbReference type="ARBA" id="ARBA00023136"/>
    </source>
</evidence>
<dbReference type="Pfam" id="PF04290">
    <property type="entry name" value="DctQ"/>
    <property type="match status" value="1"/>
</dbReference>
<feature type="transmembrane region" description="Helical" evidence="9">
    <location>
        <begin position="129"/>
        <end position="147"/>
    </location>
</feature>
<feature type="domain" description="Tripartite ATP-independent periplasmic transporters DctQ component" evidence="10">
    <location>
        <begin position="24"/>
        <end position="154"/>
    </location>
</feature>
<reference evidence="11 12" key="1">
    <citation type="submission" date="2023-11" db="EMBL/GenBank/DDBJ databases">
        <title>Gilvimarinus fulvus sp. nov., isolated from the surface of Kelp.</title>
        <authorList>
            <person name="Sun Y.Y."/>
            <person name="Gong Y."/>
            <person name="Du Z.J."/>
        </authorList>
    </citation>
    <scope>NUCLEOTIDE SEQUENCE [LARGE SCALE GENOMIC DNA]</scope>
    <source>
        <strain evidence="11 12">SDUM040013</strain>
    </source>
</reference>
<keyword evidence="7 9" id="KW-0472">Membrane</keyword>
<dbReference type="PANTHER" id="PTHR35011:SF2">
    <property type="entry name" value="2,3-DIKETO-L-GULONATE TRAP TRANSPORTER SMALL PERMEASE PROTEIN YIAM"/>
    <property type="match status" value="1"/>
</dbReference>
<evidence type="ECO:0000313" key="11">
    <source>
        <dbReference type="EMBL" id="MDX6849444.1"/>
    </source>
</evidence>
<evidence type="ECO:0000256" key="2">
    <source>
        <dbReference type="ARBA" id="ARBA00022448"/>
    </source>
</evidence>
<dbReference type="InterPro" id="IPR007387">
    <property type="entry name" value="TRAP_DctQ"/>
</dbReference>
<evidence type="ECO:0000256" key="1">
    <source>
        <dbReference type="ARBA" id="ARBA00004429"/>
    </source>
</evidence>
<comment type="subcellular location">
    <subcellularLocation>
        <location evidence="1 9">Cell inner membrane</location>
        <topology evidence="1 9">Multi-pass membrane protein</topology>
    </subcellularLocation>
</comment>
<protein>
    <recommendedName>
        <fullName evidence="9">TRAP transporter small permease protein</fullName>
    </recommendedName>
</protein>
<dbReference type="Proteomes" id="UP001273505">
    <property type="component" value="Unassembled WGS sequence"/>
</dbReference>
<evidence type="ECO:0000256" key="6">
    <source>
        <dbReference type="ARBA" id="ARBA00022989"/>
    </source>
</evidence>
<evidence type="ECO:0000256" key="3">
    <source>
        <dbReference type="ARBA" id="ARBA00022475"/>
    </source>
</evidence>
<proteinExistence type="inferred from homology"/>
<name>A0ABU4S2I4_9GAMM</name>
<gene>
    <name evidence="11" type="ORF">SCD92_08740</name>
</gene>
<evidence type="ECO:0000256" key="9">
    <source>
        <dbReference type="RuleBase" id="RU369079"/>
    </source>
</evidence>
<keyword evidence="6 9" id="KW-1133">Transmembrane helix</keyword>